<feature type="transmembrane region" description="Helical" evidence="8">
    <location>
        <begin position="408"/>
        <end position="427"/>
    </location>
</feature>
<comment type="similarity">
    <text evidence="8 9">Belongs to the MurJ/MviN family.</text>
</comment>
<feature type="transmembrane region" description="Helical" evidence="8">
    <location>
        <begin position="130"/>
        <end position="147"/>
    </location>
</feature>
<organism evidence="10 11">
    <name type="scientific">Thermaerobacter composti</name>
    <dbReference type="NCBI Taxonomy" id="554949"/>
    <lineage>
        <taxon>Bacteria</taxon>
        <taxon>Bacillati</taxon>
        <taxon>Bacillota</taxon>
        <taxon>Clostridia</taxon>
        <taxon>Eubacteriales</taxon>
        <taxon>Clostridiales Family XVII. Incertae Sedis</taxon>
        <taxon>Thermaerobacter</taxon>
    </lineage>
</organism>
<feature type="transmembrane region" description="Helical" evidence="8">
    <location>
        <begin position="265"/>
        <end position="287"/>
    </location>
</feature>
<dbReference type="HAMAP" id="MF_02078">
    <property type="entry name" value="MurJ_MviN"/>
    <property type="match status" value="1"/>
</dbReference>
<evidence type="ECO:0000256" key="9">
    <source>
        <dbReference type="PIRNR" id="PIRNR002869"/>
    </source>
</evidence>
<comment type="subcellular location">
    <subcellularLocation>
        <location evidence="1 8">Cell membrane</location>
        <topology evidence="1 8">Multi-pass membrane protein</topology>
    </subcellularLocation>
</comment>
<dbReference type="PIRSF" id="PIRSF002869">
    <property type="entry name" value="MviN"/>
    <property type="match status" value="1"/>
</dbReference>
<evidence type="ECO:0000256" key="7">
    <source>
        <dbReference type="ARBA" id="ARBA00023136"/>
    </source>
</evidence>
<dbReference type="Proteomes" id="UP001304683">
    <property type="component" value="Chromosome"/>
</dbReference>
<dbReference type="EMBL" id="CP132508">
    <property type="protein sequence ID" value="WPD19677.1"/>
    <property type="molecule type" value="Genomic_DNA"/>
</dbReference>
<gene>
    <name evidence="8 10" type="primary">murJ</name>
    <name evidence="10" type="ORF">Q5761_03140</name>
</gene>
<comment type="function">
    <text evidence="8 9">Involved in peptidoglycan biosynthesis. Transports lipid-linked peptidoglycan precursors from the inner to the outer leaflet of the cytoplasmic membrane.</text>
</comment>
<keyword evidence="6 8" id="KW-1133">Transmembrane helix</keyword>
<reference evidence="10 11" key="1">
    <citation type="submission" date="2023-08" db="EMBL/GenBank/DDBJ databases">
        <title>Genome sequence of Thermaerobacter compostii strain Ins1, a spore-forming filamentous bacterium isolated from a deep geothermal reservoir.</title>
        <authorList>
            <person name="Bregnard D."/>
            <person name="Gonzalez D."/>
            <person name="Junier P."/>
        </authorList>
    </citation>
    <scope>NUCLEOTIDE SEQUENCE [LARGE SCALE GENOMIC DNA]</scope>
    <source>
        <strain evidence="10 11">Ins1</strain>
    </source>
</reference>
<name>A0ABZ0QQ98_9FIRM</name>
<dbReference type="CDD" id="cd13123">
    <property type="entry name" value="MATE_MurJ_like"/>
    <property type="match status" value="1"/>
</dbReference>
<keyword evidence="3 8" id="KW-0812">Transmembrane</keyword>
<feature type="transmembrane region" description="Helical" evidence="8">
    <location>
        <begin position="308"/>
        <end position="326"/>
    </location>
</feature>
<dbReference type="PANTHER" id="PTHR47019:SF1">
    <property type="entry name" value="LIPID II FLIPPASE MURJ"/>
    <property type="match status" value="1"/>
</dbReference>
<dbReference type="RefSeq" id="WP_318751168.1">
    <property type="nucleotide sequence ID" value="NZ_CP132508.1"/>
</dbReference>
<accession>A0ABZ0QQ98</accession>
<keyword evidence="4 8" id="KW-0133">Cell shape</keyword>
<evidence type="ECO:0000256" key="2">
    <source>
        <dbReference type="ARBA" id="ARBA00022475"/>
    </source>
</evidence>
<dbReference type="NCBIfam" id="TIGR01695">
    <property type="entry name" value="murJ_mviN"/>
    <property type="match status" value="1"/>
</dbReference>
<keyword evidence="5 8" id="KW-0573">Peptidoglycan synthesis</keyword>
<feature type="transmembrane region" description="Helical" evidence="8">
    <location>
        <begin position="159"/>
        <end position="179"/>
    </location>
</feature>
<sequence>MARYRLARSVALFVLLTTIGRLLGFAREMVLAAVFGASEVTDAYTISFSIPGVLFAAVGTAITTVMVPMLAAHRARGDDVAFRRLAWTLFHALLLVLVILLTLALAGSGWLVRLFAPGFTGDQFELTRRLTMIMLPGIVFMGLTGWMEGVLNSSKSFTAPAAVSIPMNLVLIAVTWFLGTRYGIEAVAWGTLAGFASQVVLQWTALRKIGLPYVPVLDWGDPDLRAAARRTTPVLLATVTRQASQVVNRALASGLPAGSAASLSFAYRVYLLPLGLLAIPLVTVLYPDMAEQAAGNRMQALSATINRALRLLTFIMAPLTAGAVLLRVEITALIYERGAFDRMDTLLTATALLYYSLGMIPFAWRELLSRAMYSLGDTRTPATNGMMSMGLSIVLSLLLVRFMGHGGIALATALATWWAALSLIFRLRRRYAQLRFYPLAVGSLQAAVATAAMSIAVWALRGPLLGRLGQHAGFVPLTASTLVLVGVGAVVYLLALLALGVEERRLLTDLLGRALARPQKERRVGNG</sequence>
<dbReference type="PANTHER" id="PTHR47019">
    <property type="entry name" value="LIPID II FLIPPASE MURJ"/>
    <property type="match status" value="1"/>
</dbReference>
<evidence type="ECO:0000313" key="10">
    <source>
        <dbReference type="EMBL" id="WPD19677.1"/>
    </source>
</evidence>
<keyword evidence="8 9" id="KW-0961">Cell wall biogenesis/degradation</keyword>
<evidence type="ECO:0000256" key="5">
    <source>
        <dbReference type="ARBA" id="ARBA00022984"/>
    </source>
</evidence>
<evidence type="ECO:0000313" key="11">
    <source>
        <dbReference type="Proteomes" id="UP001304683"/>
    </source>
</evidence>
<feature type="transmembrane region" description="Helical" evidence="8">
    <location>
        <begin position="480"/>
        <end position="501"/>
    </location>
</feature>
<dbReference type="Pfam" id="PF03023">
    <property type="entry name" value="MurJ"/>
    <property type="match status" value="1"/>
</dbReference>
<evidence type="ECO:0000256" key="8">
    <source>
        <dbReference type="HAMAP-Rule" id="MF_02078"/>
    </source>
</evidence>
<dbReference type="InterPro" id="IPR004268">
    <property type="entry name" value="MurJ"/>
</dbReference>
<feature type="transmembrane region" description="Helical" evidence="8">
    <location>
        <begin position="346"/>
        <end position="364"/>
    </location>
</feature>
<feature type="transmembrane region" description="Helical" evidence="8">
    <location>
        <begin position="48"/>
        <end position="73"/>
    </location>
</feature>
<dbReference type="PRINTS" id="PR01806">
    <property type="entry name" value="VIRFACTRMVIN"/>
</dbReference>
<keyword evidence="7 8" id="KW-0472">Membrane</keyword>
<keyword evidence="11" id="KW-1185">Reference proteome</keyword>
<protein>
    <recommendedName>
        <fullName evidence="8">Probable lipid II flippase MurJ</fullName>
    </recommendedName>
</protein>
<evidence type="ECO:0000256" key="3">
    <source>
        <dbReference type="ARBA" id="ARBA00022692"/>
    </source>
</evidence>
<dbReference type="InterPro" id="IPR051050">
    <property type="entry name" value="Lipid_II_flippase_MurJ/MviN"/>
</dbReference>
<comment type="pathway">
    <text evidence="8">Cell wall biogenesis; peptidoglycan biosynthesis.</text>
</comment>
<evidence type="ECO:0000256" key="6">
    <source>
        <dbReference type="ARBA" id="ARBA00022989"/>
    </source>
</evidence>
<evidence type="ECO:0000256" key="4">
    <source>
        <dbReference type="ARBA" id="ARBA00022960"/>
    </source>
</evidence>
<feature type="transmembrane region" description="Helical" evidence="8">
    <location>
        <begin position="85"/>
        <end position="110"/>
    </location>
</feature>
<evidence type="ECO:0000256" key="1">
    <source>
        <dbReference type="ARBA" id="ARBA00004651"/>
    </source>
</evidence>
<keyword evidence="8 9" id="KW-0813">Transport</keyword>
<feature type="transmembrane region" description="Helical" evidence="8">
    <location>
        <begin position="385"/>
        <end position="402"/>
    </location>
</feature>
<proteinExistence type="inferred from homology"/>
<comment type="caution">
    <text evidence="8">Lacks conserved residue(s) required for the propagation of feature annotation.</text>
</comment>
<keyword evidence="2 8" id="KW-1003">Cell membrane</keyword>
<feature type="transmembrane region" description="Helical" evidence="8">
    <location>
        <begin position="439"/>
        <end position="460"/>
    </location>
</feature>